<dbReference type="InterPro" id="IPR039556">
    <property type="entry name" value="ICL/PEPM"/>
</dbReference>
<protein>
    <submittedName>
        <fullName evidence="2">Isocitrate lyase/phosphoenolpyruvate mutase family protein</fullName>
    </submittedName>
</protein>
<evidence type="ECO:0000256" key="1">
    <source>
        <dbReference type="ARBA" id="ARBA00022723"/>
    </source>
</evidence>
<dbReference type="CDD" id="cd00377">
    <property type="entry name" value="ICL_PEPM"/>
    <property type="match status" value="1"/>
</dbReference>
<keyword evidence="2" id="KW-0670">Pyruvate</keyword>
<dbReference type="RefSeq" id="WP_106929147.1">
    <property type="nucleotide sequence ID" value="NZ_CABMMU010000016.1"/>
</dbReference>
<keyword evidence="2" id="KW-0456">Lyase</keyword>
<proteinExistence type="predicted"/>
<name>A0A2T2XYP9_9ENTR</name>
<dbReference type="PANTHER" id="PTHR42905">
    <property type="entry name" value="PHOSPHOENOLPYRUVATE CARBOXYLASE"/>
    <property type="match status" value="1"/>
</dbReference>
<reference evidence="2 3" key="1">
    <citation type="submission" date="2018-03" db="EMBL/GenBank/DDBJ databases">
        <title>First report of an OXA-48+CTX-M-M-producing Kluyvera ascorbata clone recovered from patients admitted in a University Hospital in Madrid, Spain.</title>
        <authorList>
            <person name="Hernandez-Garcia M."/>
            <person name="Leon-Sampedro R."/>
            <person name="Perez-Viso B."/>
            <person name="Morosini M.I."/>
            <person name="Lopez-Fresnena N."/>
            <person name="Coque T.M."/>
            <person name="Bonten M."/>
            <person name="Malhotra-Kumar S."/>
            <person name="Ruiz-Garbajosa P."/>
            <person name="Canton R."/>
        </authorList>
    </citation>
    <scope>NUCLEOTIDE SEQUENCE [LARGE SCALE GENOMIC DNA]</scope>
    <source>
        <strain evidence="2 3">KA2</strain>
    </source>
</reference>
<dbReference type="InterPro" id="IPR040442">
    <property type="entry name" value="Pyrv_kinase-like_dom_sf"/>
</dbReference>
<keyword evidence="3" id="KW-1185">Reference proteome</keyword>
<dbReference type="Proteomes" id="UP000240892">
    <property type="component" value="Unassembled WGS sequence"/>
</dbReference>
<dbReference type="PANTHER" id="PTHR42905:SF16">
    <property type="entry name" value="CARBOXYPHOSPHONOENOLPYRUVATE PHOSPHONOMUTASE-LIKE PROTEIN (AFU_ORTHOLOGUE AFUA_5G07230)"/>
    <property type="match status" value="1"/>
</dbReference>
<dbReference type="Gene3D" id="3.20.20.60">
    <property type="entry name" value="Phosphoenolpyruvate-binding domains"/>
    <property type="match status" value="1"/>
</dbReference>
<dbReference type="GO" id="GO:0016829">
    <property type="term" value="F:lyase activity"/>
    <property type="evidence" value="ECO:0007669"/>
    <property type="project" value="UniProtKB-KW"/>
</dbReference>
<dbReference type="SUPFAM" id="SSF51621">
    <property type="entry name" value="Phosphoenolpyruvate/pyruvate domain"/>
    <property type="match status" value="1"/>
</dbReference>
<keyword evidence="1" id="KW-0479">Metal-binding</keyword>
<dbReference type="Pfam" id="PF13714">
    <property type="entry name" value="PEP_mutase"/>
    <property type="match status" value="1"/>
</dbReference>
<organism evidence="2 3">
    <name type="scientific">Kluyvera genomosp. 2</name>
    <dbReference type="NCBI Taxonomy" id="2774054"/>
    <lineage>
        <taxon>Bacteria</taxon>
        <taxon>Pseudomonadati</taxon>
        <taxon>Pseudomonadota</taxon>
        <taxon>Gammaproteobacteria</taxon>
        <taxon>Enterobacterales</taxon>
        <taxon>Enterobacteriaceae</taxon>
        <taxon>Kluyvera</taxon>
    </lineage>
</organism>
<comment type="caution">
    <text evidence="2">The sequence shown here is derived from an EMBL/GenBank/DDBJ whole genome shotgun (WGS) entry which is preliminary data.</text>
</comment>
<dbReference type="EMBL" id="PYHO01000016">
    <property type="protein sequence ID" value="PSR45415.1"/>
    <property type="molecule type" value="Genomic_DNA"/>
</dbReference>
<evidence type="ECO:0000313" key="3">
    <source>
        <dbReference type="Proteomes" id="UP000240892"/>
    </source>
</evidence>
<sequence length="258" mass="28192">MDFTAQHYQQKPLVIANVWDVPSAQAAQRAGYQAIGTSSAAVAAMLGYPDGEALPFDALLLIVRRIRAVCSLPLSVDVEAGYATTAEDMTLHLRQLAEMGVVGINLEDSRVIDGVRKLEDPDLFSQRLQAVRTTLVFHRCSLFINVRSDAFLLGLTDALDVTLSRITRYAACGADGLFIPCVIEAQDIAALVQHTRLPLNVMAIPGLSDFTTLAKLGVRRISMGNALHSAIQHRLNDLLLTVQQQQSFAGVFNDENYR</sequence>
<dbReference type="InterPro" id="IPR015813">
    <property type="entry name" value="Pyrv/PenolPyrv_kinase-like_dom"/>
</dbReference>
<dbReference type="GO" id="GO:0046872">
    <property type="term" value="F:metal ion binding"/>
    <property type="evidence" value="ECO:0007669"/>
    <property type="project" value="UniProtKB-KW"/>
</dbReference>
<accession>A0A2T2XYP9</accession>
<gene>
    <name evidence="2" type="ORF">C8256_18045</name>
</gene>
<evidence type="ECO:0000313" key="2">
    <source>
        <dbReference type="EMBL" id="PSR45415.1"/>
    </source>
</evidence>
<dbReference type="AlphaFoldDB" id="A0A2T2XYP9"/>